<comment type="caution">
    <text evidence="9">The sequence shown here is derived from an EMBL/GenBank/DDBJ whole genome shotgun (WGS) entry which is preliminary data.</text>
</comment>
<keyword evidence="4" id="KW-0249">Electron transport</keyword>
<feature type="binding site" description="covalent" evidence="7">
    <location>
        <position position="138"/>
    </location>
    <ligand>
        <name>heme c</name>
        <dbReference type="ChEBI" id="CHEBI:61717"/>
    </ligand>
</feature>
<keyword evidence="10" id="KW-1185">Reference proteome</keyword>
<evidence type="ECO:0000256" key="4">
    <source>
        <dbReference type="ARBA" id="ARBA00022982"/>
    </source>
</evidence>
<dbReference type="GO" id="GO:0009055">
    <property type="term" value="F:electron transfer activity"/>
    <property type="evidence" value="ECO:0007669"/>
    <property type="project" value="InterPro"/>
</dbReference>
<feature type="signal peptide" evidence="8">
    <location>
        <begin position="1"/>
        <end position="19"/>
    </location>
</feature>
<dbReference type="GO" id="GO:0042597">
    <property type="term" value="C:periplasmic space"/>
    <property type="evidence" value="ECO:0007669"/>
    <property type="project" value="InterPro"/>
</dbReference>
<evidence type="ECO:0000256" key="6">
    <source>
        <dbReference type="PIRSR" id="PIRSR000027-1"/>
    </source>
</evidence>
<evidence type="ECO:0000256" key="8">
    <source>
        <dbReference type="SAM" id="SignalP"/>
    </source>
</evidence>
<dbReference type="GO" id="GO:0022900">
    <property type="term" value="P:electron transport chain"/>
    <property type="evidence" value="ECO:0007669"/>
    <property type="project" value="InterPro"/>
</dbReference>
<proteinExistence type="predicted"/>
<dbReference type="AlphaFoldDB" id="A0A074JTW6"/>
<dbReference type="PIRSF" id="PIRSF000027">
    <property type="entry name" value="Cytc_c_prime"/>
    <property type="match status" value="1"/>
</dbReference>
<sequence>MRKTLLALCFALPAGMVAAQSPEDAVKARQGYFEMLGAQMAVLAPMAQGKMEFDAAKAKVAADNIAALAKVDVSPLFMPGTSTDDLGDKTRALPAIWEKSDDFTAKATGLHEAAAAMPAAAGSLETLQPAVGKLGGACKACHDDFRAK</sequence>
<dbReference type="InterPro" id="IPR010980">
    <property type="entry name" value="Cyt_c/b562"/>
</dbReference>
<gene>
    <name evidence="9" type="ORF">DT23_15390</name>
</gene>
<accession>A0A074JTW6</accession>
<evidence type="ECO:0000256" key="2">
    <source>
        <dbReference type="ARBA" id="ARBA00022617"/>
    </source>
</evidence>
<comment type="PTM">
    <text evidence="7">Binds 1 heme group per subunit.</text>
</comment>
<name>A0A074JTW6_9RHOB</name>
<feature type="binding site" description="axial binding residue" evidence="6">
    <location>
        <position position="142"/>
    </location>
    <ligand>
        <name>heme c</name>
        <dbReference type="ChEBI" id="CHEBI:61717"/>
    </ligand>
    <ligandPart>
        <name>Fe</name>
        <dbReference type="ChEBI" id="CHEBI:18248"/>
    </ligandPart>
</feature>
<dbReference type="Gene3D" id="1.20.120.10">
    <property type="entry name" value="Cytochrome c/b562"/>
    <property type="match status" value="1"/>
</dbReference>
<feature type="binding site" description="covalent" evidence="7">
    <location>
        <position position="141"/>
    </location>
    <ligand>
        <name>heme c</name>
        <dbReference type="ChEBI" id="CHEBI:61717"/>
    </ligand>
</feature>
<dbReference type="eggNOG" id="COG3909">
    <property type="taxonomic scope" value="Bacteria"/>
</dbReference>
<reference evidence="9 10" key="1">
    <citation type="journal article" date="2015" name="Antonie Van Leeuwenhoek">
        <title>Thioclava indica sp. nov., isolated from surface seawater of the Indian Ocean.</title>
        <authorList>
            <person name="Liu Y."/>
            <person name="Lai Q."/>
            <person name="Du J."/>
            <person name="Xu H."/>
            <person name="Jiang L."/>
            <person name="Shao Z."/>
        </authorList>
    </citation>
    <scope>NUCLEOTIDE SEQUENCE [LARGE SCALE GENOMIC DNA]</scope>
    <source>
        <strain evidence="9 10">DT23-4</strain>
    </source>
</reference>
<evidence type="ECO:0000256" key="1">
    <source>
        <dbReference type="ARBA" id="ARBA00022448"/>
    </source>
</evidence>
<dbReference type="GO" id="GO:0020037">
    <property type="term" value="F:heme binding"/>
    <property type="evidence" value="ECO:0007669"/>
    <property type="project" value="InterPro"/>
</dbReference>
<dbReference type="PROSITE" id="PS51009">
    <property type="entry name" value="CYTCII"/>
    <property type="match status" value="1"/>
</dbReference>
<evidence type="ECO:0000256" key="5">
    <source>
        <dbReference type="ARBA" id="ARBA00023004"/>
    </source>
</evidence>
<organism evidence="9 10">
    <name type="scientific">Thioclava indica</name>
    <dbReference type="NCBI Taxonomy" id="1353528"/>
    <lineage>
        <taxon>Bacteria</taxon>
        <taxon>Pseudomonadati</taxon>
        <taxon>Pseudomonadota</taxon>
        <taxon>Alphaproteobacteria</taxon>
        <taxon>Rhodobacterales</taxon>
        <taxon>Paracoccaceae</taxon>
        <taxon>Thioclava</taxon>
    </lineage>
</organism>
<feature type="chain" id="PRO_5001695120" description="Cytochrome C" evidence="8">
    <location>
        <begin position="20"/>
        <end position="148"/>
    </location>
</feature>
<evidence type="ECO:0000313" key="9">
    <source>
        <dbReference type="EMBL" id="KEO59919.1"/>
    </source>
</evidence>
<keyword evidence="1" id="KW-0813">Transport</keyword>
<evidence type="ECO:0000313" key="10">
    <source>
        <dbReference type="Proteomes" id="UP000027471"/>
    </source>
</evidence>
<dbReference type="EMBL" id="AUNB01000027">
    <property type="protein sequence ID" value="KEO59919.1"/>
    <property type="molecule type" value="Genomic_DNA"/>
</dbReference>
<protein>
    <recommendedName>
        <fullName evidence="11">Cytochrome C</fullName>
    </recommendedName>
</protein>
<dbReference type="SUPFAM" id="SSF47175">
    <property type="entry name" value="Cytochromes"/>
    <property type="match status" value="1"/>
</dbReference>
<evidence type="ECO:0008006" key="11">
    <source>
        <dbReference type="Google" id="ProtNLM"/>
    </source>
</evidence>
<dbReference type="InterPro" id="IPR015984">
    <property type="entry name" value="Cyt_c_prime_subgr"/>
</dbReference>
<dbReference type="RefSeq" id="WP_038130735.1">
    <property type="nucleotide sequence ID" value="NZ_AUNB01000027.1"/>
</dbReference>
<evidence type="ECO:0000256" key="3">
    <source>
        <dbReference type="ARBA" id="ARBA00022723"/>
    </source>
</evidence>
<keyword evidence="5 6" id="KW-0408">Iron</keyword>
<dbReference type="Pfam" id="PF01322">
    <property type="entry name" value="Cytochrom_C_2"/>
    <property type="match status" value="1"/>
</dbReference>
<dbReference type="InterPro" id="IPR012127">
    <property type="entry name" value="Cyt_c_prime"/>
</dbReference>
<dbReference type="InterPro" id="IPR002321">
    <property type="entry name" value="Cyt_c_II"/>
</dbReference>
<dbReference type="Proteomes" id="UP000027471">
    <property type="component" value="Unassembled WGS sequence"/>
</dbReference>
<keyword evidence="3 6" id="KW-0479">Metal-binding</keyword>
<keyword evidence="2 7" id="KW-0349">Heme</keyword>
<evidence type="ECO:0000256" key="7">
    <source>
        <dbReference type="PIRSR" id="PIRSR000027-2"/>
    </source>
</evidence>
<keyword evidence="8" id="KW-0732">Signal</keyword>
<dbReference type="OrthoDB" id="7596534at2"/>
<dbReference type="STRING" id="1353528.DT23_15390"/>
<dbReference type="GO" id="GO:0005506">
    <property type="term" value="F:iron ion binding"/>
    <property type="evidence" value="ECO:0007669"/>
    <property type="project" value="InterPro"/>
</dbReference>
<dbReference type="PRINTS" id="PR00608">
    <property type="entry name" value="CYTCHROMECII"/>
</dbReference>